<evidence type="ECO:0000313" key="2">
    <source>
        <dbReference type="Proteomes" id="UP001165960"/>
    </source>
</evidence>
<proteinExistence type="predicted"/>
<protein>
    <submittedName>
        <fullName evidence="1">Uncharacterized protein</fullName>
    </submittedName>
</protein>
<sequence length="151" mass="17133">MTGHLRQIALIFQAKDVFNCFAALDLVRKEENNAFYSALLCHPYILANQAAFAPFIEYFETQWVGIFQGAHHIRKGSDSITWNCYKQVKDGLIKTTSSLEGGHSQFATRVRVHKPKFNKTMVHLKTQQAISACLFKTGMKTKSGPPSRPKW</sequence>
<gene>
    <name evidence="1" type="ORF">DSO57_1016230</name>
</gene>
<organism evidence="1 2">
    <name type="scientific">Entomophthora muscae</name>
    <dbReference type="NCBI Taxonomy" id="34485"/>
    <lineage>
        <taxon>Eukaryota</taxon>
        <taxon>Fungi</taxon>
        <taxon>Fungi incertae sedis</taxon>
        <taxon>Zoopagomycota</taxon>
        <taxon>Entomophthoromycotina</taxon>
        <taxon>Entomophthoromycetes</taxon>
        <taxon>Entomophthorales</taxon>
        <taxon>Entomophthoraceae</taxon>
        <taxon>Entomophthora</taxon>
    </lineage>
</organism>
<keyword evidence="2" id="KW-1185">Reference proteome</keyword>
<dbReference type="EMBL" id="QTSX02007165">
    <property type="protein sequence ID" value="KAJ9050255.1"/>
    <property type="molecule type" value="Genomic_DNA"/>
</dbReference>
<accession>A0ACC2RJN6</accession>
<dbReference type="Proteomes" id="UP001165960">
    <property type="component" value="Unassembled WGS sequence"/>
</dbReference>
<comment type="caution">
    <text evidence="1">The sequence shown here is derived from an EMBL/GenBank/DDBJ whole genome shotgun (WGS) entry which is preliminary data.</text>
</comment>
<evidence type="ECO:0000313" key="1">
    <source>
        <dbReference type="EMBL" id="KAJ9050255.1"/>
    </source>
</evidence>
<reference evidence="1" key="1">
    <citation type="submission" date="2022-04" db="EMBL/GenBank/DDBJ databases">
        <title>Genome of the entomopathogenic fungus Entomophthora muscae.</title>
        <authorList>
            <person name="Elya C."/>
            <person name="Lovett B.R."/>
            <person name="Lee E."/>
            <person name="Macias A.M."/>
            <person name="Hajek A.E."/>
            <person name="De Bivort B.L."/>
            <person name="Kasson M.T."/>
            <person name="De Fine Licht H.H."/>
            <person name="Stajich J.E."/>
        </authorList>
    </citation>
    <scope>NUCLEOTIDE SEQUENCE</scope>
    <source>
        <strain evidence="1">Berkeley</strain>
    </source>
</reference>
<name>A0ACC2RJN6_9FUNG</name>